<evidence type="ECO:0000256" key="1">
    <source>
        <dbReference type="SAM" id="Coils"/>
    </source>
</evidence>
<dbReference type="SUPFAM" id="SSF52540">
    <property type="entry name" value="P-loop containing nucleoside triphosphate hydrolases"/>
    <property type="match status" value="1"/>
</dbReference>
<dbReference type="Gene3D" id="3.40.50.300">
    <property type="entry name" value="P-loop containing nucleotide triphosphate hydrolases"/>
    <property type="match status" value="2"/>
</dbReference>
<evidence type="ECO:0000313" key="3">
    <source>
        <dbReference type="EMBL" id="BBX01225.1"/>
    </source>
</evidence>
<dbReference type="InterPro" id="IPR041685">
    <property type="entry name" value="AAA_GajA/Old/RecF-like"/>
</dbReference>
<feature type="coiled-coil region" evidence="1">
    <location>
        <begin position="712"/>
        <end position="739"/>
    </location>
</feature>
<dbReference type="AlphaFoldDB" id="A0AAD1H9E0"/>
<name>A0AAD1H9E0_9MYCO</name>
<feature type="domain" description="Endonuclease GajA/Old nuclease/RecF-like AAA" evidence="2">
    <location>
        <begin position="1"/>
        <end position="62"/>
    </location>
</feature>
<keyword evidence="4" id="KW-1185">Reference proteome</keyword>
<accession>A0AAD1H9E0</accession>
<dbReference type="RefSeq" id="WP_083152101.1">
    <property type="nucleotide sequence ID" value="NZ_AP022560.1"/>
</dbReference>
<dbReference type="Proteomes" id="UP000466681">
    <property type="component" value="Chromosome"/>
</dbReference>
<gene>
    <name evidence="3" type="ORF">MMOR_21610</name>
</gene>
<dbReference type="EMBL" id="AP022560">
    <property type="protein sequence ID" value="BBX01225.1"/>
    <property type="molecule type" value="Genomic_DNA"/>
</dbReference>
<dbReference type="KEGG" id="mmor:MMOR_21610"/>
<feature type="coiled-coil region" evidence="1">
    <location>
        <begin position="226"/>
        <end position="260"/>
    </location>
</feature>
<organism evidence="3 4">
    <name type="scientific">Mycolicibacterium moriokaense</name>
    <dbReference type="NCBI Taxonomy" id="39691"/>
    <lineage>
        <taxon>Bacteria</taxon>
        <taxon>Bacillati</taxon>
        <taxon>Actinomycetota</taxon>
        <taxon>Actinomycetes</taxon>
        <taxon>Mycobacteriales</taxon>
        <taxon>Mycobacteriaceae</taxon>
        <taxon>Mycolicibacterium</taxon>
    </lineage>
</organism>
<evidence type="ECO:0000313" key="4">
    <source>
        <dbReference type="Proteomes" id="UP000466681"/>
    </source>
</evidence>
<dbReference type="PANTHER" id="PTHR41259">
    <property type="entry name" value="DOUBLE-STRAND BREAK REPAIR RAD50 ATPASE, PUTATIVE-RELATED"/>
    <property type="match status" value="1"/>
</dbReference>
<feature type="coiled-coil region" evidence="1">
    <location>
        <begin position="578"/>
        <end position="615"/>
    </location>
</feature>
<keyword evidence="1" id="KW-0175">Coiled coil</keyword>
<evidence type="ECO:0000259" key="2">
    <source>
        <dbReference type="Pfam" id="PF13175"/>
    </source>
</evidence>
<dbReference type="PANTHER" id="PTHR41259:SF1">
    <property type="entry name" value="DOUBLE-STRAND BREAK REPAIR RAD50 ATPASE, PUTATIVE-RELATED"/>
    <property type="match status" value="1"/>
</dbReference>
<proteinExistence type="predicted"/>
<reference evidence="3 4" key="1">
    <citation type="journal article" date="2019" name="Emerg. Microbes Infect.">
        <title>Comprehensive subspecies identification of 175 nontuberculous mycobacteria species based on 7547 genomic profiles.</title>
        <authorList>
            <person name="Matsumoto Y."/>
            <person name="Kinjo T."/>
            <person name="Motooka D."/>
            <person name="Nabeya D."/>
            <person name="Jung N."/>
            <person name="Uechi K."/>
            <person name="Horii T."/>
            <person name="Iida T."/>
            <person name="Fujita J."/>
            <person name="Nakamura S."/>
        </authorList>
    </citation>
    <scope>NUCLEOTIDE SEQUENCE [LARGE SCALE GENOMIC DNA]</scope>
    <source>
        <strain evidence="3 4">JCM 6375</strain>
    </source>
</reference>
<dbReference type="InterPro" id="IPR027417">
    <property type="entry name" value="P-loop_NTPase"/>
</dbReference>
<protein>
    <recommendedName>
        <fullName evidence="2">Endonuclease GajA/Old nuclease/RecF-like AAA domain-containing protein</fullName>
    </recommendedName>
</protein>
<feature type="coiled-coil region" evidence="1">
    <location>
        <begin position="309"/>
        <end position="364"/>
    </location>
</feature>
<sequence>MKLHRLVLTNYRGIVHREIEFPDHGVVVVSGANEVGKSSMIEALDLLLEAKDRSSKKEVKQVKPTHADVGAEITAEISTGPYRFVYRKRFHKRCETELTVLAPRREQLTGDEAHDRVRAMLEETVDTCLWQAQRVLQSASTEAVDLSGCDALSRALDVAAGVAAAPADASPTANGTDTLLVDRIEAEYLTYFTRTGRPTGQWAAAEKRLQTANDEVARCAAAIAEVDEAIHRHADLTEELARLSAARTDAAKQLEQAQAAAETVAALAGQLKQAELVAAATEAGRSAAVAAVNDRHALRDAIDQRAAAIVELEAAAAEAAEALATAAEVKQAADVVAEEARTAMAAAQDRADSARRTVDQLVAREEADRLAGLLAKIAGAQRDLDSTGSELAGIALTDEGMRAIEAAKSAVDVAMGQVELMSAHLELVAIADLEVRVDGEVHALEAGQSWSTGVSSQTEIEVPGVLTARLAPGTPASETQAKLDAAQQLLASELAKGGVADVDAARALGQRRQQLVATQDRLVARIEALTGDVSVEQLRTRLAELTARQPVDVDLFEADPNAARAELDAANTAVTQAIADCEKHRKVAEAAAKQLAERETRVALLRDKLATEQEQLGLTRDQLARQRATTADDELTAKAETCEQEARRANTLVADLSAELAKAAPDSVAAALGDATRRADEVGRQHDEVAEALREVKTQLKVYGTEGRKGQLDAAETEREHAEAEYLRVQRRARAAELLRSVIIRHRDAARLRYVDPFRTEVERLGRLVFGDSFEVEIDSDLKICSRTLSGRTVPYESLSGGAKEQLGIVARLAGAALVAKEDTVPVVIDDALGFTDADRLVKMGAVFNAVGGDGQVIVLTCSPDRYAAVEDAHHIALSA</sequence>
<dbReference type="Pfam" id="PF13175">
    <property type="entry name" value="AAA_15"/>
    <property type="match status" value="1"/>
</dbReference>